<dbReference type="OrthoDB" id="142078at2"/>
<protein>
    <recommendedName>
        <fullName evidence="9">DAGKc domain-containing protein</fullName>
    </recommendedName>
</protein>
<dbReference type="Proteomes" id="UP000054837">
    <property type="component" value="Unassembled WGS sequence"/>
</dbReference>
<keyword evidence="8" id="KW-1208">Phospholipid metabolism</keyword>
<comment type="cofactor">
    <cofactor evidence="1">
        <name>Mg(2+)</name>
        <dbReference type="ChEBI" id="CHEBI:18420"/>
    </cofactor>
</comment>
<keyword evidence="3" id="KW-0808">Transferase</keyword>
<keyword evidence="5" id="KW-0418">Kinase</keyword>
<dbReference type="InterPro" id="IPR001206">
    <property type="entry name" value="Diacylglycerol_kinase_cat_dom"/>
</dbReference>
<name>A0A0W8I6W5_9MICO</name>
<keyword evidence="4" id="KW-0547">Nucleotide-binding</keyword>
<dbReference type="Gene3D" id="2.60.200.40">
    <property type="match status" value="1"/>
</dbReference>
<evidence type="ECO:0000256" key="6">
    <source>
        <dbReference type="ARBA" id="ARBA00022840"/>
    </source>
</evidence>
<dbReference type="InterPro" id="IPR045540">
    <property type="entry name" value="YegS/DAGK_C"/>
</dbReference>
<dbReference type="InterPro" id="IPR050187">
    <property type="entry name" value="Lipid_Phosphate_FormReg"/>
</dbReference>
<dbReference type="RefSeq" id="WP_058891105.1">
    <property type="nucleotide sequence ID" value="NZ_LQBL01000027.1"/>
</dbReference>
<evidence type="ECO:0000256" key="7">
    <source>
        <dbReference type="ARBA" id="ARBA00023209"/>
    </source>
</evidence>
<dbReference type="SUPFAM" id="SSF111331">
    <property type="entry name" value="NAD kinase/diacylglycerol kinase-like"/>
    <property type="match status" value="1"/>
</dbReference>
<keyword evidence="7" id="KW-0443">Lipid metabolism</keyword>
<evidence type="ECO:0000256" key="1">
    <source>
        <dbReference type="ARBA" id="ARBA00001946"/>
    </source>
</evidence>
<keyword evidence="11" id="KW-1185">Reference proteome</keyword>
<proteinExistence type="inferred from homology"/>
<gene>
    <name evidence="10" type="ORF">AVL62_03920</name>
</gene>
<dbReference type="InterPro" id="IPR017438">
    <property type="entry name" value="ATP-NAD_kinase_N"/>
</dbReference>
<dbReference type="GO" id="GO:0005886">
    <property type="term" value="C:plasma membrane"/>
    <property type="evidence" value="ECO:0007669"/>
    <property type="project" value="TreeGrafter"/>
</dbReference>
<dbReference type="Pfam" id="PF19279">
    <property type="entry name" value="YegS_C"/>
    <property type="match status" value="1"/>
</dbReference>
<evidence type="ECO:0000313" key="11">
    <source>
        <dbReference type="Proteomes" id="UP000054837"/>
    </source>
</evidence>
<evidence type="ECO:0000313" key="10">
    <source>
        <dbReference type="EMBL" id="KUG54372.1"/>
    </source>
</evidence>
<evidence type="ECO:0000256" key="8">
    <source>
        <dbReference type="ARBA" id="ARBA00023264"/>
    </source>
</evidence>
<organism evidence="10 11">
    <name type="scientific">Serinicoccus chungangensis</name>
    <dbReference type="NCBI Taxonomy" id="767452"/>
    <lineage>
        <taxon>Bacteria</taxon>
        <taxon>Bacillati</taxon>
        <taxon>Actinomycetota</taxon>
        <taxon>Actinomycetes</taxon>
        <taxon>Micrococcales</taxon>
        <taxon>Ornithinimicrobiaceae</taxon>
        <taxon>Serinicoccus</taxon>
    </lineage>
</organism>
<comment type="similarity">
    <text evidence="2">Belongs to the diacylglycerol/lipid kinase family.</text>
</comment>
<dbReference type="Pfam" id="PF00781">
    <property type="entry name" value="DAGK_cat"/>
    <property type="match status" value="1"/>
</dbReference>
<keyword evidence="7" id="KW-0594">Phospholipid biosynthesis</keyword>
<evidence type="ECO:0000256" key="3">
    <source>
        <dbReference type="ARBA" id="ARBA00022679"/>
    </source>
</evidence>
<dbReference type="PROSITE" id="PS50146">
    <property type="entry name" value="DAGK"/>
    <property type="match status" value="1"/>
</dbReference>
<feature type="domain" description="DAGKc" evidence="9">
    <location>
        <begin position="1"/>
        <end position="128"/>
    </location>
</feature>
<keyword evidence="7" id="KW-0444">Lipid biosynthesis</keyword>
<dbReference type="InterPro" id="IPR016064">
    <property type="entry name" value="NAD/diacylglycerol_kinase_sf"/>
</dbReference>
<dbReference type="GO" id="GO:0016301">
    <property type="term" value="F:kinase activity"/>
    <property type="evidence" value="ECO:0007669"/>
    <property type="project" value="UniProtKB-KW"/>
</dbReference>
<dbReference type="PANTHER" id="PTHR12358:SF106">
    <property type="entry name" value="LIPID KINASE YEGS"/>
    <property type="match status" value="1"/>
</dbReference>
<dbReference type="EMBL" id="LQBL01000027">
    <property type="protein sequence ID" value="KUG54372.1"/>
    <property type="molecule type" value="Genomic_DNA"/>
</dbReference>
<dbReference type="Gene3D" id="3.40.50.10330">
    <property type="entry name" value="Probable inorganic polyphosphate/atp-NAD kinase, domain 1"/>
    <property type="match status" value="1"/>
</dbReference>
<evidence type="ECO:0000256" key="5">
    <source>
        <dbReference type="ARBA" id="ARBA00022777"/>
    </source>
</evidence>
<evidence type="ECO:0000256" key="2">
    <source>
        <dbReference type="ARBA" id="ARBA00005983"/>
    </source>
</evidence>
<keyword evidence="6" id="KW-0067">ATP-binding</keyword>
<comment type="caution">
    <text evidence="10">The sequence shown here is derived from an EMBL/GenBank/DDBJ whole genome shotgun (WGS) entry which is preliminary data.</text>
</comment>
<reference evidence="10 11" key="1">
    <citation type="submission" date="2015-12" db="EMBL/GenBank/DDBJ databases">
        <title>Serinicoccus chungangenesis strain CD08_5 genome sequencing and assembly.</title>
        <authorList>
            <person name="Chander A.M."/>
            <person name="Kaur G."/>
            <person name="Nair G.R."/>
            <person name="Dhawan D.K."/>
            <person name="Kochhar R.K."/>
            <person name="Mayilraj S."/>
            <person name="Bhadada S.K."/>
        </authorList>
    </citation>
    <scope>NUCLEOTIDE SEQUENCE [LARGE SCALE GENOMIC DNA]</scope>
    <source>
        <strain evidence="10 11">CD08_5</strain>
    </source>
</reference>
<dbReference type="AlphaFoldDB" id="A0A0W8I6W5"/>
<evidence type="ECO:0000259" key="9">
    <source>
        <dbReference type="PROSITE" id="PS50146"/>
    </source>
</evidence>
<dbReference type="STRING" id="767452.AVL62_03920"/>
<dbReference type="GO" id="GO:0008654">
    <property type="term" value="P:phospholipid biosynthetic process"/>
    <property type="evidence" value="ECO:0007669"/>
    <property type="project" value="UniProtKB-KW"/>
</dbReference>
<accession>A0A0W8I6W5</accession>
<dbReference type="PANTHER" id="PTHR12358">
    <property type="entry name" value="SPHINGOSINE KINASE"/>
    <property type="match status" value="1"/>
</dbReference>
<dbReference type="GO" id="GO:0005524">
    <property type="term" value="F:ATP binding"/>
    <property type="evidence" value="ECO:0007669"/>
    <property type="project" value="UniProtKB-KW"/>
</dbReference>
<evidence type="ECO:0000256" key="4">
    <source>
        <dbReference type="ARBA" id="ARBA00022741"/>
    </source>
</evidence>
<sequence>MRYALVHGRRSGRGGAATVGEAATGALRAAGHDVVQVTAGTLEQARAACAALVADGVDVLVVAGGDGLVGLGADVCAGTATALGILPAGTGNDNARSLGLPRDPSRCVEVLLTGRTRTVDTLLLPERGRRVLGSVCGALEARINARANGMPRRLGAASYTLSALVEIALLRRQPPLHYRLTVDGRTRELDALVVVAASMPFFGGGLPVAPAADPADGELDLVLVRPVTPAQALGVLRALRAGRHTGHPAVEVTRAHEVRIEGPADVVAHGDGEPLGPLPLTVRVDAASLRVLVPG</sequence>